<name>A0A645I6H6_9ZZZZ</name>
<dbReference type="EMBL" id="VSSQ01107857">
    <property type="protein sequence ID" value="MPN46848.1"/>
    <property type="molecule type" value="Genomic_DNA"/>
</dbReference>
<sequence>MLVLFFPSDPALGNRGKVRMGCVDQYSLMGDTPFLVNLIFYTLNEGIVETTYIHSHDDRHFLPFFEREGACCHISFRIVFVCIERIVIAESI</sequence>
<comment type="caution">
    <text evidence="1">The sequence shown here is derived from an EMBL/GenBank/DDBJ whole genome shotgun (WGS) entry which is preliminary data.</text>
</comment>
<gene>
    <name evidence="1" type="ORF">SDC9_194447</name>
</gene>
<reference evidence="1" key="1">
    <citation type="submission" date="2019-08" db="EMBL/GenBank/DDBJ databases">
        <authorList>
            <person name="Kucharzyk K."/>
            <person name="Murdoch R.W."/>
            <person name="Higgins S."/>
            <person name="Loffler F."/>
        </authorList>
    </citation>
    <scope>NUCLEOTIDE SEQUENCE</scope>
</reference>
<proteinExistence type="predicted"/>
<accession>A0A645I6H6</accession>
<evidence type="ECO:0000313" key="1">
    <source>
        <dbReference type="EMBL" id="MPN46848.1"/>
    </source>
</evidence>
<organism evidence="1">
    <name type="scientific">bioreactor metagenome</name>
    <dbReference type="NCBI Taxonomy" id="1076179"/>
    <lineage>
        <taxon>unclassified sequences</taxon>
        <taxon>metagenomes</taxon>
        <taxon>ecological metagenomes</taxon>
    </lineage>
</organism>
<dbReference type="AlphaFoldDB" id="A0A645I6H6"/>
<protein>
    <submittedName>
        <fullName evidence="1">Uncharacterized protein</fullName>
    </submittedName>
</protein>